<dbReference type="STRING" id="1385512.N784_07590"/>
<feature type="domain" description="RNA-binding S4" evidence="2">
    <location>
        <begin position="181"/>
        <end position="250"/>
    </location>
</feature>
<dbReference type="Gene3D" id="3.30.70.330">
    <property type="match status" value="1"/>
</dbReference>
<dbReference type="SMART" id="SM00363">
    <property type="entry name" value="S4"/>
    <property type="match status" value="1"/>
</dbReference>
<dbReference type="SUPFAM" id="SSF55174">
    <property type="entry name" value="Alpha-L RNA-binding motif"/>
    <property type="match status" value="1"/>
</dbReference>
<dbReference type="RefSeq" id="WP_036832134.1">
    <property type="nucleotide sequence ID" value="NZ_AVPG01000002.1"/>
</dbReference>
<dbReference type="Proteomes" id="UP000030401">
    <property type="component" value="Unassembled WGS sequence"/>
</dbReference>
<evidence type="ECO:0000256" key="1">
    <source>
        <dbReference type="PROSITE-ProRule" id="PRU00182"/>
    </source>
</evidence>
<dbReference type="PANTHER" id="PTHR13633:SF3">
    <property type="entry name" value="MITOCHONDRIAL TRANSCRIPTION RESCUE FACTOR 1"/>
    <property type="match status" value="1"/>
</dbReference>
<dbReference type="InterPro" id="IPR036986">
    <property type="entry name" value="S4_RNA-bd_sf"/>
</dbReference>
<evidence type="ECO:0000313" key="4">
    <source>
        <dbReference type="Proteomes" id="UP000030401"/>
    </source>
</evidence>
<evidence type="ECO:0000259" key="2">
    <source>
        <dbReference type="SMART" id="SM00363"/>
    </source>
</evidence>
<comment type="caution">
    <text evidence="3">The sequence shown here is derived from an EMBL/GenBank/DDBJ whole genome shotgun (WGS) entry which is preliminary data.</text>
</comment>
<dbReference type="eggNOG" id="COG2302">
    <property type="taxonomic scope" value="Bacteria"/>
</dbReference>
<dbReference type="Pfam" id="PF21278">
    <property type="entry name" value="YlmH_1st"/>
    <property type="match status" value="1"/>
</dbReference>
<protein>
    <submittedName>
        <fullName evidence="3">RNA-binding protein S4</fullName>
    </submittedName>
</protein>
<gene>
    <name evidence="3" type="ORF">N784_07590</name>
</gene>
<dbReference type="InterPro" id="IPR012677">
    <property type="entry name" value="Nucleotide-bd_a/b_plait_sf"/>
</dbReference>
<name>A0A0A5GBG3_9BACI</name>
<dbReference type="OrthoDB" id="9812787at2"/>
<organism evidence="3 4">
    <name type="scientific">Pontibacillus litoralis JSM 072002</name>
    <dbReference type="NCBI Taxonomy" id="1385512"/>
    <lineage>
        <taxon>Bacteria</taxon>
        <taxon>Bacillati</taxon>
        <taxon>Bacillota</taxon>
        <taxon>Bacilli</taxon>
        <taxon>Bacillales</taxon>
        <taxon>Bacillaceae</taxon>
        <taxon>Pontibacillus</taxon>
    </lineage>
</organism>
<dbReference type="Gene3D" id="3.10.290.10">
    <property type="entry name" value="RNA-binding S4 domain"/>
    <property type="match status" value="1"/>
</dbReference>
<dbReference type="CDD" id="cd00165">
    <property type="entry name" value="S4"/>
    <property type="match status" value="1"/>
</dbReference>
<dbReference type="InterPro" id="IPR048443">
    <property type="entry name" value="RqcP2_N"/>
</dbReference>
<proteinExistence type="predicted"/>
<dbReference type="GO" id="GO:0003723">
    <property type="term" value="F:RNA binding"/>
    <property type="evidence" value="ECO:0007669"/>
    <property type="project" value="UniProtKB-KW"/>
</dbReference>
<dbReference type="InterPro" id="IPR040591">
    <property type="entry name" value="RqcP2_RBD"/>
</dbReference>
<dbReference type="PANTHER" id="PTHR13633">
    <property type="entry name" value="MITOCHONDRIAL TRANSCRIPTION RESCUE FACTOR 1"/>
    <property type="match status" value="1"/>
</dbReference>
<dbReference type="PROSITE" id="PS50889">
    <property type="entry name" value="S4"/>
    <property type="match status" value="1"/>
</dbReference>
<dbReference type="Pfam" id="PF17774">
    <property type="entry name" value="YlmH_RBD"/>
    <property type="match status" value="1"/>
</dbReference>
<dbReference type="EMBL" id="AVPG01000002">
    <property type="protein sequence ID" value="KGX88523.1"/>
    <property type="molecule type" value="Genomic_DNA"/>
</dbReference>
<keyword evidence="1" id="KW-0694">RNA-binding</keyword>
<dbReference type="Gene3D" id="3.30.1370.160">
    <property type="match status" value="1"/>
</dbReference>
<evidence type="ECO:0000313" key="3">
    <source>
        <dbReference type="EMBL" id="KGX88523.1"/>
    </source>
</evidence>
<dbReference type="AlphaFoldDB" id="A0A0A5GBG3"/>
<sequence length="257" mass="30068">MEIYQHFRKEEHAFIDQVIHWREAVEQRYVPKLTDFLHPRELFIIQSIIGQANDIQWQAFGGLQNAERKRVVIAPYYETIEEQDYELVLLEASYPNKFVTIEHRDVLGSCMSLGVKREKTGDMYVHEDRIQIVVAKGIAPYVMMNLTNIKKATIQFEEKSLDCIVSKQEDWLDTNGTVSSLRLDTVLNEIYHLSRQKASQYIQKGYVKVNFRIVEDPAFLLQKDDMISLRGKGRSQIKDIEGKTKKDKWRITTAILK</sequence>
<accession>A0A0A5GBG3</accession>
<keyword evidence="4" id="KW-1185">Reference proteome</keyword>
<dbReference type="InterPro" id="IPR002942">
    <property type="entry name" value="S4_RNA-bd"/>
</dbReference>
<reference evidence="3 4" key="1">
    <citation type="submission" date="2013-08" db="EMBL/GenBank/DDBJ databases">
        <authorList>
            <person name="Huang J."/>
            <person name="Wang G."/>
        </authorList>
    </citation>
    <scope>NUCLEOTIDE SEQUENCE [LARGE SCALE GENOMIC DNA]</scope>
    <source>
        <strain evidence="3 4">JSM 072002</strain>
    </source>
</reference>
<dbReference type="Pfam" id="PF01479">
    <property type="entry name" value="S4"/>
    <property type="match status" value="1"/>
</dbReference>